<dbReference type="EMBL" id="JAGFNK010000065">
    <property type="protein sequence ID" value="KAI9509427.1"/>
    <property type="molecule type" value="Genomic_DNA"/>
</dbReference>
<keyword evidence="2" id="KW-1185">Reference proteome</keyword>
<evidence type="ECO:0000313" key="1">
    <source>
        <dbReference type="EMBL" id="KAI9509427.1"/>
    </source>
</evidence>
<evidence type="ECO:0000313" key="2">
    <source>
        <dbReference type="Proteomes" id="UP001207468"/>
    </source>
</evidence>
<protein>
    <submittedName>
        <fullName evidence="1">Uncharacterized protein</fullName>
    </submittedName>
</protein>
<name>A0ACC0UE97_9AGAM</name>
<proteinExistence type="predicted"/>
<organism evidence="1 2">
    <name type="scientific">Russula earlei</name>
    <dbReference type="NCBI Taxonomy" id="71964"/>
    <lineage>
        <taxon>Eukaryota</taxon>
        <taxon>Fungi</taxon>
        <taxon>Dikarya</taxon>
        <taxon>Basidiomycota</taxon>
        <taxon>Agaricomycotina</taxon>
        <taxon>Agaricomycetes</taxon>
        <taxon>Russulales</taxon>
        <taxon>Russulaceae</taxon>
        <taxon>Russula</taxon>
    </lineage>
</organism>
<comment type="caution">
    <text evidence="1">The sequence shown here is derived from an EMBL/GenBank/DDBJ whole genome shotgun (WGS) entry which is preliminary data.</text>
</comment>
<dbReference type="Proteomes" id="UP001207468">
    <property type="component" value="Unassembled WGS sequence"/>
</dbReference>
<sequence>MSATGVQLDPYLAKAQNDNVTPSQKIEGTYPLPGAQTGMLTTRAQDGHLHSRAMTPAGREPFLAYRSQPTKSTSSSSPTTASPKFKELQNDSHANVSFFDTSTTNWASFSGIARVIDDRSVIKKYWSSCIGPYFGDLGDGIHKGDENDPRVAAIEVIPDEVRYWLATSGEISSGVQEVASRTQGTVAVTGELRTITKQEIQLVQGLGAKLT</sequence>
<reference evidence="1" key="1">
    <citation type="submission" date="2021-03" db="EMBL/GenBank/DDBJ databases">
        <title>Evolutionary priming and transition to the ectomycorrhizal habit in an iconic lineage of mushroom-forming fungi: is preadaptation a requirement?</title>
        <authorList>
            <consortium name="DOE Joint Genome Institute"/>
            <person name="Looney B.P."/>
            <person name="Miyauchi S."/>
            <person name="Morin E."/>
            <person name="Drula E."/>
            <person name="Courty P.E."/>
            <person name="Chicoki N."/>
            <person name="Fauchery L."/>
            <person name="Kohler A."/>
            <person name="Kuo A."/>
            <person name="LaButti K."/>
            <person name="Pangilinan J."/>
            <person name="Lipzen A."/>
            <person name="Riley R."/>
            <person name="Andreopoulos W."/>
            <person name="He G."/>
            <person name="Johnson J."/>
            <person name="Barry K.W."/>
            <person name="Grigoriev I.V."/>
            <person name="Nagy L."/>
            <person name="Hibbett D."/>
            <person name="Henrissat B."/>
            <person name="Matheny P.B."/>
            <person name="Labbe J."/>
            <person name="Martin A.F."/>
        </authorList>
    </citation>
    <scope>NUCLEOTIDE SEQUENCE</scope>
    <source>
        <strain evidence="1">BPL698</strain>
    </source>
</reference>
<gene>
    <name evidence="1" type="ORF">F5148DRAFT_1346527</name>
</gene>
<accession>A0ACC0UE97</accession>